<dbReference type="Proteomes" id="UP000216101">
    <property type="component" value="Unassembled WGS sequence"/>
</dbReference>
<protein>
    <recommendedName>
        <fullName evidence="3">Replication initiation factor</fullName>
    </recommendedName>
</protein>
<reference evidence="2" key="1">
    <citation type="submission" date="2017-05" db="EMBL/GenBank/DDBJ databases">
        <authorList>
            <person name="Barney B.M."/>
        </authorList>
    </citation>
    <scope>NUCLEOTIDE SEQUENCE [LARGE SCALE GENOMIC DNA]</scope>
    <source>
        <strain evidence="2">PSBB022</strain>
    </source>
</reference>
<dbReference type="RefSeq" id="WP_094984356.1">
    <property type="nucleotide sequence ID" value="NZ_NHNI01000001.1"/>
</dbReference>
<gene>
    <name evidence="1" type="ORF">CBP51_07035</name>
</gene>
<evidence type="ECO:0008006" key="3">
    <source>
        <dbReference type="Google" id="ProtNLM"/>
    </source>
</evidence>
<evidence type="ECO:0000313" key="2">
    <source>
        <dbReference type="Proteomes" id="UP000216101"/>
    </source>
</evidence>
<dbReference type="EMBL" id="NHNI01000001">
    <property type="protein sequence ID" value="OZY86758.1"/>
    <property type="molecule type" value="Genomic_DNA"/>
</dbReference>
<sequence length="428" mass="48956">MRYENKFWHRIGNRFYNQNTAIDLSELKYLHCGVDTVKQLFNCLLDQDVLKMIQAAHDASERFIFIKGIDWMITRSSKASGYQYILKNLDLGFVVLLKSFYAEYDLSGSHIKIECTPQLIAQHSPESLTNEIHAIASLFGYQLVPAGVSCHIAVDVKGFQVPADLESRLVAKAKRQYKFNSISNAQLDLNETAVIYGAGQSYTFGSAGALQFCIYDKTAEALKSDKLDFWQGIWSKVPSTGFDGDFSKPETMSEYSPVDTVHRIEARFHHSVINQFCWGTKGDDGKNISIKTFADLAPHLTALWRYALNNFRLQHSTSYIDPVWQFLIEDIQFYCPAPALLYRREQKPPSQNTRRNVAFWLGNQIRLYARKRYDPRFVVNKLLSCGLEAELADYFSVRLFGEADLLQEVLYDFVAEKMRFLILDGVAA</sequence>
<keyword evidence="2" id="KW-1185">Reference proteome</keyword>
<evidence type="ECO:0000313" key="1">
    <source>
        <dbReference type="EMBL" id="OZY86758.1"/>
    </source>
</evidence>
<accession>A0A266QA71</accession>
<comment type="caution">
    <text evidence="1">The sequence shown here is derived from an EMBL/GenBank/DDBJ whole genome shotgun (WGS) entry which is preliminary data.</text>
</comment>
<name>A0A266QA71_9GAMM</name>
<proteinExistence type="predicted"/>
<organism evidence="1 2">
    <name type="scientific">Cellvibrio mixtus</name>
    <dbReference type="NCBI Taxonomy" id="39650"/>
    <lineage>
        <taxon>Bacteria</taxon>
        <taxon>Pseudomonadati</taxon>
        <taxon>Pseudomonadota</taxon>
        <taxon>Gammaproteobacteria</taxon>
        <taxon>Cellvibrionales</taxon>
        <taxon>Cellvibrionaceae</taxon>
        <taxon>Cellvibrio</taxon>
    </lineage>
</organism>
<dbReference type="AlphaFoldDB" id="A0A266QA71"/>